<dbReference type="GeneID" id="110984992"/>
<evidence type="ECO:0000259" key="2">
    <source>
        <dbReference type="Pfam" id="PF25757"/>
    </source>
</evidence>
<dbReference type="AlphaFoldDB" id="A0A8B7Z8S2"/>
<keyword evidence="3" id="KW-1185">Reference proteome</keyword>
<proteinExistence type="predicted"/>
<accession>A0A8B7Z8S2</accession>
<organism evidence="3 4">
    <name type="scientific">Acanthaster planci</name>
    <name type="common">Crown-of-thorns starfish</name>
    <dbReference type="NCBI Taxonomy" id="133434"/>
    <lineage>
        <taxon>Eukaryota</taxon>
        <taxon>Metazoa</taxon>
        <taxon>Echinodermata</taxon>
        <taxon>Eleutherozoa</taxon>
        <taxon>Asterozoa</taxon>
        <taxon>Asteroidea</taxon>
        <taxon>Valvatacea</taxon>
        <taxon>Valvatida</taxon>
        <taxon>Acanthasteridae</taxon>
        <taxon>Acanthaster</taxon>
    </lineage>
</organism>
<dbReference type="PROSITE" id="PS50077">
    <property type="entry name" value="HEAT_REPEAT"/>
    <property type="match status" value="1"/>
</dbReference>
<dbReference type="OrthoDB" id="414039at2759"/>
<sequence length="697" mass="77103">MQEGHSVESSNMSTEATLQLVCGEKKLDRDRGLAQLQRLLDESDPAGLERLETALTSLLHGQDSETLWETRQGVLLGSKVVVLHEWGSEAFATQLRLYALHSLNNEEARVRLAAGEVLGALCKRYGTDVYQSASELIHDGVRSNLERIPLSERPPGQRDSANVLMEKLVIQHEQGGSATAEQIFHDTAGWKNLETWMKCLESVINGCGPHFIPFITQDLLDLIFQTLTHTNRFVRETGYYVMSSLVSCGATPDNGEEAMDLCCELTDDNPVLQYGDQVAKHLAEGLADNWSQVRLSSSVATRNFLVNLPNSESREKFFPLLLPRMCLNRYYVAEGVRTYSQNTWRQVTGDQGKQLVEANMPDMVDYYIQQTNADNHAVREAACACIAELGSKLNKEVVRPFVGRLLAALLECFSDDSWPVRDAACVACGNFVGCFPTESRPSMEKLYPLFFANLADNIPSVRQGAAVALVNVAKAYGEEAINLLVDKIKEGVSGIDQQKATSEKYSDLDKGPATFSVAKRLRDNDIELHSDKQMYSCGSLAPKMGRGSKREGGCMDHKFRRPSEPWEVCEGCIQLLSELSSIQSLAATVGTILPSVAEATRIQTYAQHVHLLETVCKQLPVIAKNIGKRYFKPTLENFLDPIFYALSCDNALTSSAASLCLIELGKYLGPNILKGRVEQYNPNYINKLLANQCGAPL</sequence>
<dbReference type="PANTHER" id="PTHR16216">
    <property type="entry name" value="DYNEIN ASSEMBLY FACTOR 5, AXONEMAL"/>
    <property type="match status" value="1"/>
</dbReference>
<dbReference type="Proteomes" id="UP000694845">
    <property type="component" value="Unplaced"/>
</dbReference>
<evidence type="ECO:0000313" key="3">
    <source>
        <dbReference type="Proteomes" id="UP000694845"/>
    </source>
</evidence>
<dbReference type="InterPro" id="IPR011989">
    <property type="entry name" value="ARM-like"/>
</dbReference>
<dbReference type="SUPFAM" id="SSF48371">
    <property type="entry name" value="ARM repeat"/>
    <property type="match status" value="1"/>
</dbReference>
<dbReference type="InterPro" id="IPR052623">
    <property type="entry name" value="DAAF5"/>
</dbReference>
<gene>
    <name evidence="4" type="primary">LOC110984992</name>
</gene>
<name>A0A8B7Z8S2_ACAPL</name>
<dbReference type="InterPro" id="IPR057978">
    <property type="entry name" value="TPR_DAAF5"/>
</dbReference>
<dbReference type="InterPro" id="IPR016024">
    <property type="entry name" value="ARM-type_fold"/>
</dbReference>
<dbReference type="KEGG" id="aplc:110984992"/>
<reference evidence="4" key="1">
    <citation type="submission" date="2025-08" db="UniProtKB">
        <authorList>
            <consortium name="RefSeq"/>
        </authorList>
    </citation>
    <scope>IDENTIFICATION</scope>
</reference>
<evidence type="ECO:0000256" key="1">
    <source>
        <dbReference type="PROSITE-ProRule" id="PRU00103"/>
    </source>
</evidence>
<feature type="repeat" description="HEAT" evidence="1">
    <location>
        <begin position="446"/>
        <end position="482"/>
    </location>
</feature>
<dbReference type="Pfam" id="PF25757">
    <property type="entry name" value="TPR_DNAAF5"/>
    <property type="match status" value="1"/>
</dbReference>
<dbReference type="OMA" id="SCDNALT"/>
<evidence type="ECO:0000313" key="4">
    <source>
        <dbReference type="RefSeq" id="XP_022101357.1"/>
    </source>
</evidence>
<dbReference type="RefSeq" id="XP_022101357.1">
    <property type="nucleotide sequence ID" value="XM_022245665.1"/>
</dbReference>
<dbReference type="InterPro" id="IPR021133">
    <property type="entry name" value="HEAT_type_2"/>
</dbReference>
<feature type="domain" description="Dynein axonemal assembly factor 5 TPR repeats" evidence="2">
    <location>
        <begin position="276"/>
        <end position="464"/>
    </location>
</feature>
<dbReference type="Gene3D" id="1.25.10.10">
    <property type="entry name" value="Leucine-rich Repeat Variant"/>
    <property type="match status" value="1"/>
</dbReference>
<dbReference type="PANTHER" id="PTHR16216:SF10">
    <property type="entry name" value="RNA POLYMERASE II ASSEMBLY FACTOR RTP1 C-TERMINAL DOMAIN-CONTAINING PROTEIN"/>
    <property type="match status" value="1"/>
</dbReference>
<protein>
    <submittedName>
        <fullName evidence="4">Uncharacterized protein LOC110984992</fullName>
    </submittedName>
</protein>